<name>A0A0R0KD95_SOYBN</name>
<keyword evidence="3" id="KW-1185">Reference proteome</keyword>
<reference evidence="2" key="2">
    <citation type="submission" date="2018-02" db="UniProtKB">
        <authorList>
            <consortium name="EnsemblPlants"/>
        </authorList>
    </citation>
    <scope>IDENTIFICATION</scope>
    <source>
        <strain evidence="2">Williams 82</strain>
    </source>
</reference>
<dbReference type="EMBL" id="CM000837">
    <property type="protein sequence ID" value="KRH61844.1"/>
    <property type="molecule type" value="Genomic_DNA"/>
</dbReference>
<dbReference type="Proteomes" id="UP000008827">
    <property type="component" value="Chromosome 4"/>
</dbReference>
<reference evidence="1 2" key="1">
    <citation type="journal article" date="2010" name="Nature">
        <title>Genome sequence of the palaeopolyploid soybean.</title>
        <authorList>
            <person name="Schmutz J."/>
            <person name="Cannon S.B."/>
            <person name="Schlueter J."/>
            <person name="Ma J."/>
            <person name="Mitros T."/>
            <person name="Nelson W."/>
            <person name="Hyten D.L."/>
            <person name="Song Q."/>
            <person name="Thelen J.J."/>
            <person name="Cheng J."/>
            <person name="Xu D."/>
            <person name="Hellsten U."/>
            <person name="May G.D."/>
            <person name="Yu Y."/>
            <person name="Sakurai T."/>
            <person name="Umezawa T."/>
            <person name="Bhattacharyya M.K."/>
            <person name="Sandhu D."/>
            <person name="Valliyodan B."/>
            <person name="Lindquist E."/>
            <person name="Peto M."/>
            <person name="Grant D."/>
            <person name="Shu S."/>
            <person name="Goodstein D."/>
            <person name="Barry K."/>
            <person name="Futrell-Griggs M."/>
            <person name="Abernathy B."/>
            <person name="Du J."/>
            <person name="Tian Z."/>
            <person name="Zhu L."/>
            <person name="Gill N."/>
            <person name="Joshi T."/>
            <person name="Libault M."/>
            <person name="Sethuraman A."/>
            <person name="Zhang X.-C."/>
            <person name="Shinozaki K."/>
            <person name="Nguyen H.T."/>
            <person name="Wing R.A."/>
            <person name="Cregan P."/>
            <person name="Specht J."/>
            <person name="Grimwood J."/>
            <person name="Rokhsar D."/>
            <person name="Stacey G."/>
            <person name="Shoemaker R.C."/>
            <person name="Jackson S.A."/>
        </authorList>
    </citation>
    <scope>NUCLEOTIDE SEQUENCE</scope>
    <source>
        <strain evidence="2">cv. Williams 82</strain>
        <tissue evidence="1">Callus</tissue>
    </source>
</reference>
<organism evidence="1">
    <name type="scientific">Glycine max</name>
    <name type="common">Soybean</name>
    <name type="synonym">Glycine hispida</name>
    <dbReference type="NCBI Taxonomy" id="3847"/>
    <lineage>
        <taxon>Eukaryota</taxon>
        <taxon>Viridiplantae</taxon>
        <taxon>Streptophyta</taxon>
        <taxon>Embryophyta</taxon>
        <taxon>Tracheophyta</taxon>
        <taxon>Spermatophyta</taxon>
        <taxon>Magnoliopsida</taxon>
        <taxon>eudicotyledons</taxon>
        <taxon>Gunneridae</taxon>
        <taxon>Pentapetalae</taxon>
        <taxon>rosids</taxon>
        <taxon>fabids</taxon>
        <taxon>Fabales</taxon>
        <taxon>Fabaceae</taxon>
        <taxon>Papilionoideae</taxon>
        <taxon>50 kb inversion clade</taxon>
        <taxon>NPAAA clade</taxon>
        <taxon>indigoferoid/millettioid clade</taxon>
        <taxon>Phaseoleae</taxon>
        <taxon>Glycine</taxon>
        <taxon>Glycine subgen. Soja</taxon>
    </lineage>
</organism>
<dbReference type="EnsemblPlants" id="KRH61844">
    <property type="protein sequence ID" value="KRH61844"/>
    <property type="gene ID" value="GLYMA_04G071100"/>
</dbReference>
<sequence>MNYFFLFIVKHMTPLSIRSYHPSFKQFSFPSLRPEKEASSSLDEIWSVYKTFSFSFRRFCALSSFTRCSATKSWHAISNCNTIKRIILMPE</sequence>
<dbReference type="InParanoid" id="A0A0R0KD95"/>
<proteinExistence type="predicted"/>
<evidence type="ECO:0000313" key="2">
    <source>
        <dbReference type="EnsemblPlants" id="KRH61844"/>
    </source>
</evidence>
<accession>A0A0R0KD95</accession>
<evidence type="ECO:0000313" key="1">
    <source>
        <dbReference type="EMBL" id="KRH61844.1"/>
    </source>
</evidence>
<dbReference type="AlphaFoldDB" id="A0A0R0KD95"/>
<reference evidence="1" key="3">
    <citation type="submission" date="2018-07" db="EMBL/GenBank/DDBJ databases">
        <title>WGS assembly of Glycine max.</title>
        <authorList>
            <person name="Schmutz J."/>
            <person name="Cannon S."/>
            <person name="Schlueter J."/>
            <person name="Ma J."/>
            <person name="Mitros T."/>
            <person name="Nelson W."/>
            <person name="Hyten D."/>
            <person name="Song Q."/>
            <person name="Thelen J."/>
            <person name="Cheng J."/>
            <person name="Xu D."/>
            <person name="Hellsten U."/>
            <person name="May G."/>
            <person name="Yu Y."/>
            <person name="Sakurai T."/>
            <person name="Umezawa T."/>
            <person name="Bhattacharyya M."/>
            <person name="Sandhu D."/>
            <person name="Valliyodan B."/>
            <person name="Lindquist E."/>
            <person name="Peto M."/>
            <person name="Grant D."/>
            <person name="Shu S."/>
            <person name="Goodstein D."/>
            <person name="Barry K."/>
            <person name="Futrell-Griggs M."/>
            <person name="Abernathy B."/>
            <person name="Du J."/>
            <person name="Tian Z."/>
            <person name="Zhu L."/>
            <person name="Gill N."/>
            <person name="Joshi T."/>
            <person name="Libault M."/>
            <person name="Sethuraman A."/>
            <person name="Zhang X."/>
            <person name="Shinozaki K."/>
            <person name="Nguyen H."/>
            <person name="Wing R."/>
            <person name="Cregan P."/>
            <person name="Specht J."/>
            <person name="Grimwood J."/>
            <person name="Rokhsar D."/>
            <person name="Stacey G."/>
            <person name="Shoemaker R."/>
            <person name="Jackson S."/>
        </authorList>
    </citation>
    <scope>NUCLEOTIDE SEQUENCE</scope>
    <source>
        <tissue evidence="1">Callus</tissue>
    </source>
</reference>
<gene>
    <name evidence="1" type="ORF">GLYMA_04G071100</name>
</gene>
<dbReference type="Gramene" id="KRH61844">
    <property type="protein sequence ID" value="KRH61844"/>
    <property type="gene ID" value="GLYMA_04G071100"/>
</dbReference>
<protein>
    <submittedName>
        <fullName evidence="1 2">Uncharacterized protein</fullName>
    </submittedName>
</protein>
<evidence type="ECO:0000313" key="3">
    <source>
        <dbReference type="Proteomes" id="UP000008827"/>
    </source>
</evidence>